<organism evidence="9 10">
    <name type="scientific">Desulfomonile tiedjei</name>
    <dbReference type="NCBI Taxonomy" id="2358"/>
    <lineage>
        <taxon>Bacteria</taxon>
        <taxon>Pseudomonadati</taxon>
        <taxon>Thermodesulfobacteriota</taxon>
        <taxon>Desulfomonilia</taxon>
        <taxon>Desulfomonilales</taxon>
        <taxon>Desulfomonilaceae</taxon>
        <taxon>Desulfomonile</taxon>
    </lineage>
</organism>
<reference evidence="9" key="1">
    <citation type="submission" date="2020-07" db="EMBL/GenBank/DDBJ databases">
        <title>Huge and variable diversity of episymbiotic CPR bacteria and DPANN archaea in groundwater ecosystems.</title>
        <authorList>
            <person name="He C.Y."/>
            <person name="Keren R."/>
            <person name="Whittaker M."/>
            <person name="Farag I.F."/>
            <person name="Doudna J."/>
            <person name="Cate J.H.D."/>
            <person name="Banfield J.F."/>
        </authorList>
    </citation>
    <scope>NUCLEOTIDE SEQUENCE</scope>
    <source>
        <strain evidence="9">NC_groundwater_1664_Pr3_B-0.1um_52_9</strain>
    </source>
</reference>
<dbReference type="PROSITE" id="PS50880">
    <property type="entry name" value="TOPRIM"/>
    <property type="match status" value="1"/>
</dbReference>
<dbReference type="InterPro" id="IPR023627">
    <property type="entry name" value="Rcmb_RecR"/>
</dbReference>
<dbReference type="Pfam" id="PF13662">
    <property type="entry name" value="Toprim_4"/>
    <property type="match status" value="1"/>
</dbReference>
<feature type="zinc finger region" description="C4-type" evidence="7">
    <location>
        <begin position="55"/>
        <end position="70"/>
    </location>
</feature>
<feature type="domain" description="Toprim" evidence="8">
    <location>
        <begin position="78"/>
        <end position="173"/>
    </location>
</feature>
<keyword evidence="3 7" id="KW-0863">Zinc-finger</keyword>
<keyword evidence="6 7" id="KW-0234">DNA repair</keyword>
<comment type="caution">
    <text evidence="9">The sequence shown here is derived from an EMBL/GenBank/DDBJ whole genome shotgun (WGS) entry which is preliminary data.</text>
</comment>
<dbReference type="GO" id="GO:0008270">
    <property type="term" value="F:zinc ion binding"/>
    <property type="evidence" value="ECO:0007669"/>
    <property type="project" value="UniProtKB-KW"/>
</dbReference>
<keyword evidence="4 7" id="KW-0862">Zinc</keyword>
<dbReference type="AlphaFoldDB" id="A0A9D6V0J4"/>
<dbReference type="PROSITE" id="PS01300">
    <property type="entry name" value="RECR"/>
    <property type="match status" value="1"/>
</dbReference>
<dbReference type="PANTHER" id="PTHR30446:SF0">
    <property type="entry name" value="RECOMBINATION PROTEIN RECR"/>
    <property type="match status" value="1"/>
</dbReference>
<dbReference type="Gene3D" id="3.40.1360.10">
    <property type="match status" value="1"/>
</dbReference>
<sequence>MVGPLEELINALKRLPGVGEKTATRYAFYVMNANEEEIQELVRTIGEVKQKLRLCSRCFHLTDVDPCEICSNTKRDASRMCVIETPMDLIAIEKAGHFKGVYHVLHGVLSPLDAIGPSDIRLSELLDRVRNEDTQEVILALNPTVEGESTAAYIGDRLKGHNVVVSRIAYGIPVGGSLEYSDPLTLSRALENRKKI</sequence>
<comment type="similarity">
    <text evidence="7">Belongs to the RecR family.</text>
</comment>
<dbReference type="HAMAP" id="MF_00017">
    <property type="entry name" value="RecR"/>
    <property type="match status" value="1"/>
</dbReference>
<keyword evidence="1 7" id="KW-0479">Metal-binding</keyword>
<keyword evidence="2 7" id="KW-0227">DNA damage</keyword>
<dbReference type="GO" id="GO:0006310">
    <property type="term" value="P:DNA recombination"/>
    <property type="evidence" value="ECO:0007669"/>
    <property type="project" value="UniProtKB-UniRule"/>
</dbReference>
<dbReference type="SMART" id="SM00493">
    <property type="entry name" value="TOPRIM"/>
    <property type="match status" value="1"/>
</dbReference>
<evidence type="ECO:0000313" key="9">
    <source>
        <dbReference type="EMBL" id="MBI5249122.1"/>
    </source>
</evidence>
<dbReference type="Proteomes" id="UP000807825">
    <property type="component" value="Unassembled WGS sequence"/>
</dbReference>
<dbReference type="PANTHER" id="PTHR30446">
    <property type="entry name" value="RECOMBINATION PROTEIN RECR"/>
    <property type="match status" value="1"/>
</dbReference>
<dbReference type="NCBIfam" id="TIGR00615">
    <property type="entry name" value="recR"/>
    <property type="match status" value="1"/>
</dbReference>
<dbReference type="GO" id="GO:0006281">
    <property type="term" value="P:DNA repair"/>
    <property type="evidence" value="ECO:0007669"/>
    <property type="project" value="UniProtKB-UniRule"/>
</dbReference>
<evidence type="ECO:0000313" key="10">
    <source>
        <dbReference type="Proteomes" id="UP000807825"/>
    </source>
</evidence>
<dbReference type="Gene3D" id="3.30.60.80">
    <property type="match status" value="1"/>
</dbReference>
<dbReference type="GO" id="GO:0003677">
    <property type="term" value="F:DNA binding"/>
    <property type="evidence" value="ECO:0007669"/>
    <property type="project" value="UniProtKB-UniRule"/>
</dbReference>
<evidence type="ECO:0000259" key="8">
    <source>
        <dbReference type="PROSITE" id="PS50880"/>
    </source>
</evidence>
<dbReference type="InterPro" id="IPR034137">
    <property type="entry name" value="TOPRIM_RecR"/>
</dbReference>
<name>A0A9D6V0J4_9BACT</name>
<evidence type="ECO:0000256" key="2">
    <source>
        <dbReference type="ARBA" id="ARBA00022763"/>
    </source>
</evidence>
<dbReference type="Gene3D" id="1.10.8.420">
    <property type="entry name" value="RecR Domain 1"/>
    <property type="match status" value="1"/>
</dbReference>
<comment type="function">
    <text evidence="7">May play a role in DNA repair. It seems to be involved in an RecBC-independent recombinational process of DNA repair. It may act with RecF and RecO.</text>
</comment>
<evidence type="ECO:0000256" key="3">
    <source>
        <dbReference type="ARBA" id="ARBA00022771"/>
    </source>
</evidence>
<accession>A0A9D6V0J4</accession>
<dbReference type="InterPro" id="IPR006171">
    <property type="entry name" value="TOPRIM_dom"/>
</dbReference>
<dbReference type="Pfam" id="PF21175">
    <property type="entry name" value="RecR_C"/>
    <property type="match status" value="1"/>
</dbReference>
<dbReference type="Gene3D" id="6.10.250.240">
    <property type="match status" value="1"/>
</dbReference>
<evidence type="ECO:0000256" key="1">
    <source>
        <dbReference type="ARBA" id="ARBA00022723"/>
    </source>
</evidence>
<dbReference type="InterPro" id="IPR000093">
    <property type="entry name" value="DNA_Rcmb_RecR"/>
</dbReference>
<proteinExistence type="inferred from homology"/>
<dbReference type="InterPro" id="IPR015967">
    <property type="entry name" value="Rcmb_RecR_Znf"/>
</dbReference>
<keyword evidence="5 7" id="KW-0233">DNA recombination</keyword>
<dbReference type="Pfam" id="PF02132">
    <property type="entry name" value="RecR_ZnF"/>
    <property type="match status" value="1"/>
</dbReference>
<dbReference type="EMBL" id="JACRDE010000184">
    <property type="protein sequence ID" value="MBI5249122.1"/>
    <property type="molecule type" value="Genomic_DNA"/>
</dbReference>
<gene>
    <name evidence="7 9" type="primary">recR</name>
    <name evidence="9" type="ORF">HY912_06480</name>
</gene>
<evidence type="ECO:0000256" key="7">
    <source>
        <dbReference type="HAMAP-Rule" id="MF_00017"/>
    </source>
</evidence>
<protein>
    <recommendedName>
        <fullName evidence="7">Recombination protein RecR</fullName>
    </recommendedName>
</protein>
<dbReference type="Pfam" id="PF21176">
    <property type="entry name" value="RecR_HhH"/>
    <property type="match status" value="1"/>
</dbReference>
<evidence type="ECO:0000256" key="4">
    <source>
        <dbReference type="ARBA" id="ARBA00022833"/>
    </source>
</evidence>
<dbReference type="SUPFAM" id="SSF111304">
    <property type="entry name" value="Recombination protein RecR"/>
    <property type="match status" value="1"/>
</dbReference>
<evidence type="ECO:0000256" key="5">
    <source>
        <dbReference type="ARBA" id="ARBA00023172"/>
    </source>
</evidence>
<evidence type="ECO:0000256" key="6">
    <source>
        <dbReference type="ARBA" id="ARBA00023204"/>
    </source>
</evidence>
<dbReference type="CDD" id="cd01025">
    <property type="entry name" value="TOPRIM_recR"/>
    <property type="match status" value="1"/>
</dbReference>